<organism evidence="2 3">
    <name type="scientific">Peptoniphilus olsenii</name>
    <dbReference type="NCBI Taxonomy" id="411570"/>
    <lineage>
        <taxon>Bacteria</taxon>
        <taxon>Bacillati</taxon>
        <taxon>Bacillota</taxon>
        <taxon>Tissierellia</taxon>
        <taxon>Tissierellales</taxon>
        <taxon>Peptoniphilaceae</taxon>
        <taxon>Peptoniphilus</taxon>
    </lineage>
</organism>
<name>A0ABV2JCS0_9FIRM</name>
<protein>
    <submittedName>
        <fullName evidence="2">Uncharacterized protein</fullName>
    </submittedName>
</protein>
<feature type="transmembrane region" description="Helical" evidence="1">
    <location>
        <begin position="36"/>
        <end position="57"/>
    </location>
</feature>
<evidence type="ECO:0000256" key="1">
    <source>
        <dbReference type="SAM" id="Phobius"/>
    </source>
</evidence>
<dbReference type="Proteomes" id="UP001549162">
    <property type="component" value="Unassembled WGS sequence"/>
</dbReference>
<comment type="caution">
    <text evidence="2">The sequence shown here is derived from an EMBL/GenBank/DDBJ whole genome shotgun (WGS) entry which is preliminary data.</text>
</comment>
<keyword evidence="1" id="KW-0812">Transmembrane</keyword>
<sequence length="59" mass="7165">MKQYPWYVYAIGHASNIITFYVMWELFEKHYPAFTVIIPGIIFIIFWIIVTSIFYYFSA</sequence>
<proteinExistence type="predicted"/>
<feature type="transmembrane region" description="Helical" evidence="1">
    <location>
        <begin position="6"/>
        <end position="24"/>
    </location>
</feature>
<keyword evidence="1" id="KW-1133">Transmembrane helix</keyword>
<dbReference type="RefSeq" id="WP_354368160.1">
    <property type="nucleotide sequence ID" value="NZ_JBEPMA010000006.1"/>
</dbReference>
<accession>A0ABV2JCS0</accession>
<gene>
    <name evidence="2" type="ORF">ABID14_001208</name>
</gene>
<dbReference type="EMBL" id="JBEPMA010000006">
    <property type="protein sequence ID" value="MET3617574.1"/>
    <property type="molecule type" value="Genomic_DNA"/>
</dbReference>
<reference evidence="2 3" key="1">
    <citation type="submission" date="2024-06" db="EMBL/GenBank/DDBJ databases">
        <title>Genomic Encyclopedia of Type Strains, Phase IV (KMG-IV): sequencing the most valuable type-strain genomes for metagenomic binning, comparative biology and taxonomic classification.</title>
        <authorList>
            <person name="Goeker M."/>
        </authorList>
    </citation>
    <scope>NUCLEOTIDE SEQUENCE [LARGE SCALE GENOMIC DNA]</scope>
    <source>
        <strain evidence="2 3">DSM 21460</strain>
    </source>
</reference>
<keyword evidence="1" id="KW-0472">Membrane</keyword>
<evidence type="ECO:0000313" key="2">
    <source>
        <dbReference type="EMBL" id="MET3617574.1"/>
    </source>
</evidence>
<keyword evidence="3" id="KW-1185">Reference proteome</keyword>
<evidence type="ECO:0000313" key="3">
    <source>
        <dbReference type="Proteomes" id="UP001549162"/>
    </source>
</evidence>